<dbReference type="EMBL" id="JABBNT010000002">
    <property type="protein sequence ID" value="NMM44558.1"/>
    <property type="molecule type" value="Genomic_DNA"/>
</dbReference>
<evidence type="ECO:0000259" key="2">
    <source>
        <dbReference type="Pfam" id="PF01521"/>
    </source>
</evidence>
<comment type="caution">
    <text evidence="3">The sequence shown here is derived from an EMBL/GenBank/DDBJ whole genome shotgun (WGS) entry which is preliminary data.</text>
</comment>
<sequence length="115" mass="12174">MFGTGKPIVTLTDAAADRVRALISKGGDGVIGLRVGVSSKGCSGLSYVVEYAKDKKQFEEEVDIDGAKLLIDPAATMFLIGAEIDYEESRLQSGFTFKNPNETARCGCGESFSVG</sequence>
<accession>A0A7Y0HFG3</accession>
<dbReference type="Gene3D" id="2.60.300.12">
    <property type="entry name" value="HesB-like domain"/>
    <property type="match status" value="1"/>
</dbReference>
<dbReference type="InterPro" id="IPR050322">
    <property type="entry name" value="Fe-S_cluster_asmbl/transfer"/>
</dbReference>
<dbReference type="Proteomes" id="UP000539372">
    <property type="component" value="Unassembled WGS sequence"/>
</dbReference>
<dbReference type="GO" id="GO:0051537">
    <property type="term" value="F:2 iron, 2 sulfur cluster binding"/>
    <property type="evidence" value="ECO:0007669"/>
    <property type="project" value="TreeGrafter"/>
</dbReference>
<evidence type="ECO:0000313" key="4">
    <source>
        <dbReference type="Proteomes" id="UP000539372"/>
    </source>
</evidence>
<dbReference type="PANTHER" id="PTHR10072">
    <property type="entry name" value="IRON-SULFUR CLUSTER ASSEMBLY PROTEIN"/>
    <property type="match status" value="1"/>
</dbReference>
<dbReference type="GO" id="GO:0016226">
    <property type="term" value="P:iron-sulfur cluster assembly"/>
    <property type="evidence" value="ECO:0007669"/>
    <property type="project" value="InterPro"/>
</dbReference>
<proteinExistence type="inferred from homology"/>
<dbReference type="SUPFAM" id="SSF89360">
    <property type="entry name" value="HesB-like domain"/>
    <property type="match status" value="1"/>
</dbReference>
<dbReference type="InterPro" id="IPR000361">
    <property type="entry name" value="ATAP_core_dom"/>
</dbReference>
<evidence type="ECO:0000256" key="1">
    <source>
        <dbReference type="ARBA" id="ARBA00006718"/>
    </source>
</evidence>
<dbReference type="NCBIfam" id="TIGR00049">
    <property type="entry name" value="iron-sulfur cluster assembly accessory protein"/>
    <property type="match status" value="1"/>
</dbReference>
<dbReference type="InterPro" id="IPR017870">
    <property type="entry name" value="FeS_cluster_insertion_CS"/>
</dbReference>
<dbReference type="InterPro" id="IPR016092">
    <property type="entry name" value="ATAP"/>
</dbReference>
<dbReference type="Pfam" id="PF01521">
    <property type="entry name" value="Fe-S_biosyn"/>
    <property type="match status" value="1"/>
</dbReference>
<dbReference type="RefSeq" id="WP_169624839.1">
    <property type="nucleotide sequence ID" value="NZ_JABBNT010000002.1"/>
</dbReference>
<protein>
    <submittedName>
        <fullName evidence="3">Iron-sulfur cluster assembly accessory protein</fullName>
    </submittedName>
</protein>
<dbReference type="InterPro" id="IPR035903">
    <property type="entry name" value="HesB-like_dom_sf"/>
</dbReference>
<feature type="domain" description="Core" evidence="2">
    <location>
        <begin position="9"/>
        <end position="110"/>
    </location>
</feature>
<evidence type="ECO:0000313" key="3">
    <source>
        <dbReference type="EMBL" id="NMM44558.1"/>
    </source>
</evidence>
<dbReference type="AlphaFoldDB" id="A0A7Y0HFG3"/>
<keyword evidence="4" id="KW-1185">Reference proteome</keyword>
<dbReference type="GO" id="GO:0005737">
    <property type="term" value="C:cytoplasm"/>
    <property type="evidence" value="ECO:0007669"/>
    <property type="project" value="TreeGrafter"/>
</dbReference>
<dbReference type="PANTHER" id="PTHR10072:SF41">
    <property type="entry name" value="IRON-SULFUR CLUSTER ASSEMBLY 1 HOMOLOG, MITOCHONDRIAL"/>
    <property type="match status" value="1"/>
</dbReference>
<dbReference type="PROSITE" id="PS01152">
    <property type="entry name" value="HESB"/>
    <property type="match status" value="1"/>
</dbReference>
<name>A0A7Y0HFG3_9PROT</name>
<reference evidence="3 4" key="1">
    <citation type="submission" date="2020-04" db="EMBL/GenBank/DDBJ databases">
        <title>Rhodospirillaceae bacterium KN72 isolated from deep sea.</title>
        <authorList>
            <person name="Zhang D.-C."/>
        </authorList>
    </citation>
    <scope>NUCLEOTIDE SEQUENCE [LARGE SCALE GENOMIC DNA]</scope>
    <source>
        <strain evidence="3 4">KN72</strain>
    </source>
</reference>
<organism evidence="3 4">
    <name type="scientific">Pacificispira spongiicola</name>
    <dbReference type="NCBI Taxonomy" id="2729598"/>
    <lineage>
        <taxon>Bacteria</taxon>
        <taxon>Pseudomonadati</taxon>
        <taxon>Pseudomonadota</taxon>
        <taxon>Alphaproteobacteria</taxon>
        <taxon>Rhodospirillales</taxon>
        <taxon>Rhodospirillaceae</taxon>
        <taxon>Pacificispira</taxon>
    </lineage>
</organism>
<gene>
    <name evidence="3" type="ORF">HH303_08705</name>
</gene>
<comment type="similarity">
    <text evidence="1">Belongs to the HesB/IscA family.</text>
</comment>